<reference evidence="2 3" key="1">
    <citation type="journal article" date="2020" name="Cell">
        <title>Large-Scale Comparative Analyses of Tick Genomes Elucidate Their Genetic Diversity and Vector Capacities.</title>
        <authorList>
            <consortium name="Tick Genome and Microbiome Consortium (TIGMIC)"/>
            <person name="Jia N."/>
            <person name="Wang J."/>
            <person name="Shi W."/>
            <person name="Du L."/>
            <person name="Sun Y."/>
            <person name="Zhan W."/>
            <person name="Jiang J.F."/>
            <person name="Wang Q."/>
            <person name="Zhang B."/>
            <person name="Ji P."/>
            <person name="Bell-Sakyi L."/>
            <person name="Cui X.M."/>
            <person name="Yuan T.T."/>
            <person name="Jiang B.G."/>
            <person name="Yang W.F."/>
            <person name="Lam T.T."/>
            <person name="Chang Q.C."/>
            <person name="Ding S.J."/>
            <person name="Wang X.J."/>
            <person name="Zhu J.G."/>
            <person name="Ruan X.D."/>
            <person name="Zhao L."/>
            <person name="Wei J.T."/>
            <person name="Ye R.Z."/>
            <person name="Que T.C."/>
            <person name="Du C.H."/>
            <person name="Zhou Y.H."/>
            <person name="Cheng J.X."/>
            <person name="Dai P.F."/>
            <person name="Guo W.B."/>
            <person name="Han X.H."/>
            <person name="Huang E.J."/>
            <person name="Li L.F."/>
            <person name="Wei W."/>
            <person name="Gao Y.C."/>
            <person name="Liu J.Z."/>
            <person name="Shao H.Z."/>
            <person name="Wang X."/>
            <person name="Wang C.C."/>
            <person name="Yang T.C."/>
            <person name="Huo Q.B."/>
            <person name="Li W."/>
            <person name="Chen H.Y."/>
            <person name="Chen S.E."/>
            <person name="Zhou L.G."/>
            <person name="Ni X.B."/>
            <person name="Tian J.H."/>
            <person name="Sheng Y."/>
            <person name="Liu T."/>
            <person name="Pan Y.S."/>
            <person name="Xia L.Y."/>
            <person name="Li J."/>
            <person name="Zhao F."/>
            <person name="Cao W.C."/>
        </authorList>
    </citation>
    <scope>NUCLEOTIDE SEQUENCE [LARGE SCALE GENOMIC DNA]</scope>
    <source>
        <strain evidence="2">HaeL-2018</strain>
    </source>
</reference>
<evidence type="ECO:0008006" key="4">
    <source>
        <dbReference type="Google" id="ProtNLM"/>
    </source>
</evidence>
<dbReference type="OrthoDB" id="6505273at2759"/>
<organism evidence="2 3">
    <name type="scientific">Haemaphysalis longicornis</name>
    <name type="common">Bush tick</name>
    <dbReference type="NCBI Taxonomy" id="44386"/>
    <lineage>
        <taxon>Eukaryota</taxon>
        <taxon>Metazoa</taxon>
        <taxon>Ecdysozoa</taxon>
        <taxon>Arthropoda</taxon>
        <taxon>Chelicerata</taxon>
        <taxon>Arachnida</taxon>
        <taxon>Acari</taxon>
        <taxon>Parasitiformes</taxon>
        <taxon>Ixodida</taxon>
        <taxon>Ixodoidea</taxon>
        <taxon>Ixodidae</taxon>
        <taxon>Haemaphysalinae</taxon>
        <taxon>Haemaphysalis</taxon>
    </lineage>
</organism>
<comment type="caution">
    <text evidence="2">The sequence shown here is derived from an EMBL/GenBank/DDBJ whole genome shotgun (WGS) entry which is preliminary data.</text>
</comment>
<accession>A0A9J6GZA6</accession>
<protein>
    <recommendedName>
        <fullName evidence="4">Nlr family card domain protein</fullName>
    </recommendedName>
</protein>
<keyword evidence="1" id="KW-0677">Repeat</keyword>
<proteinExistence type="predicted"/>
<gene>
    <name evidence="2" type="ORF">HPB48_020642</name>
</gene>
<evidence type="ECO:0000256" key="1">
    <source>
        <dbReference type="ARBA" id="ARBA00022737"/>
    </source>
</evidence>
<dbReference type="SUPFAM" id="SSF52047">
    <property type="entry name" value="RNI-like"/>
    <property type="match status" value="2"/>
</dbReference>
<sequence>MGQHLVDLVALESGDTSEAGACLSGSGRTKPRLNATCGRANPGKADEKAPKSGRKRKAEALQGCAAFSAGIDLANLDGARGSFTGASIDYRIACTATHDNTCQIVRHLPVWNEFLCKAHLELQETPGVHGQLSLSACQGVRTYRASRDEFEQAAALVYWLLKTHRCVAVLDIQGSTWNAHPAIVANALRDSPFVKSLTVSTFSLHTHSGLSEVISTLTQLREFECTGEVRFQVQLAASLPLLLQRAKLLASLRISSLRWKNRQTARDFFEALTAAPALNELSIHDSALAKLLCPKMAMHVMSTIAPSVLTLQLSSRPSQDCLYMCLLGLSQNQSISEWDFADGYHNKCALALLRNETLEDITLPLHIWDDEMWALFFAALAQKPALRRVTIEVFFIEAGFMREVCDAIKASKISGPLSSKAAGSSELYAEPDLEVGRGRLSRLLQVLPSCGPVTYLDVPADLYCLEPTLMSALGDYIASTTTLRTFRVSAQFDRVMAELNTPPDWFWTIIAQALMENKSIRDLGLQPERISKEVANDLVNTVWASPNVCKVRFSTREKSVARAIVRGLSSGIAQDRRLIEVTLKDAGYQDLDRDWFAIQDVVGRNCRMVARAAQYVTGAVCDRYRARALEAISGHPVLVEEVAALASVSVQEAAARVQQGLRSFESMHDFMRLAGVVEERVVCHPREDGRTQIDGLNEYSWAGVRRYLKLEDIRERRGCRRAKCSLAAADSGV</sequence>
<dbReference type="Gene3D" id="3.80.10.10">
    <property type="entry name" value="Ribonuclease Inhibitor"/>
    <property type="match status" value="1"/>
</dbReference>
<evidence type="ECO:0000313" key="2">
    <source>
        <dbReference type="EMBL" id="KAH9380778.1"/>
    </source>
</evidence>
<name>A0A9J6GZA6_HAELO</name>
<dbReference type="InterPro" id="IPR032675">
    <property type="entry name" value="LRR_dom_sf"/>
</dbReference>
<dbReference type="InterPro" id="IPR052201">
    <property type="entry name" value="LRR-containing_regulator"/>
</dbReference>
<dbReference type="OMA" id="IDYRIAC"/>
<dbReference type="AlphaFoldDB" id="A0A9J6GZA6"/>
<dbReference type="EMBL" id="JABSTR010000010">
    <property type="protein sequence ID" value="KAH9380778.1"/>
    <property type="molecule type" value="Genomic_DNA"/>
</dbReference>
<dbReference type="Proteomes" id="UP000821853">
    <property type="component" value="Chromosome 8"/>
</dbReference>
<dbReference type="VEuPathDB" id="VectorBase:HLOH_040751"/>
<evidence type="ECO:0000313" key="3">
    <source>
        <dbReference type="Proteomes" id="UP000821853"/>
    </source>
</evidence>
<dbReference type="PANTHER" id="PTHR24111:SF0">
    <property type="entry name" value="LEUCINE-RICH REPEAT-CONTAINING PROTEIN"/>
    <property type="match status" value="1"/>
</dbReference>
<dbReference type="PANTHER" id="PTHR24111">
    <property type="entry name" value="LEUCINE-RICH REPEAT-CONTAINING PROTEIN 34"/>
    <property type="match status" value="1"/>
</dbReference>
<keyword evidence="3" id="KW-1185">Reference proteome</keyword>